<sequence length="139" mass="13830">MVAELSFKDTFQLQGLGAKEKADVITPSLDMSRPVPHPEKSLFGAPSLPAESSSSRGNKIGGFGGALKSFGYGESGGSATPAAAPEKASSGWGLGSFDVKDSSAGAAGGYAGGGGASEPAPLAEKPKDEEEGWGAPKMV</sequence>
<dbReference type="EMBL" id="KV417743">
    <property type="protein sequence ID" value="KZP07673.1"/>
    <property type="molecule type" value="Genomic_DNA"/>
</dbReference>
<evidence type="ECO:0000313" key="3">
    <source>
        <dbReference type="Proteomes" id="UP000076532"/>
    </source>
</evidence>
<protein>
    <submittedName>
        <fullName evidence="2">Uncharacterized protein</fullName>
    </submittedName>
</protein>
<feature type="non-terminal residue" evidence="2">
    <location>
        <position position="139"/>
    </location>
</feature>
<accession>A0A165WJ70</accession>
<keyword evidence="3" id="KW-1185">Reference proteome</keyword>
<proteinExistence type="predicted"/>
<feature type="region of interest" description="Disordered" evidence="1">
    <location>
        <begin position="105"/>
        <end position="139"/>
    </location>
</feature>
<gene>
    <name evidence="2" type="ORF">FIBSPDRAFT_875248</name>
</gene>
<evidence type="ECO:0000256" key="1">
    <source>
        <dbReference type="SAM" id="MobiDB-lite"/>
    </source>
</evidence>
<feature type="compositionally biased region" description="Gly residues" evidence="1">
    <location>
        <begin position="106"/>
        <end position="116"/>
    </location>
</feature>
<dbReference type="Proteomes" id="UP000076532">
    <property type="component" value="Unassembled WGS sequence"/>
</dbReference>
<feature type="region of interest" description="Disordered" evidence="1">
    <location>
        <begin position="22"/>
        <end position="59"/>
    </location>
</feature>
<reference evidence="2 3" key="1">
    <citation type="journal article" date="2016" name="Mol. Biol. Evol.">
        <title>Comparative Genomics of Early-Diverging Mushroom-Forming Fungi Provides Insights into the Origins of Lignocellulose Decay Capabilities.</title>
        <authorList>
            <person name="Nagy L.G."/>
            <person name="Riley R."/>
            <person name="Tritt A."/>
            <person name="Adam C."/>
            <person name="Daum C."/>
            <person name="Floudas D."/>
            <person name="Sun H."/>
            <person name="Yadav J.S."/>
            <person name="Pangilinan J."/>
            <person name="Larsson K.H."/>
            <person name="Matsuura K."/>
            <person name="Barry K."/>
            <person name="Labutti K."/>
            <person name="Kuo R."/>
            <person name="Ohm R.A."/>
            <person name="Bhattacharya S.S."/>
            <person name="Shirouzu T."/>
            <person name="Yoshinaga Y."/>
            <person name="Martin F.M."/>
            <person name="Grigoriev I.V."/>
            <person name="Hibbett D.S."/>
        </authorList>
    </citation>
    <scope>NUCLEOTIDE SEQUENCE [LARGE SCALE GENOMIC DNA]</scope>
    <source>
        <strain evidence="2 3">CBS 109695</strain>
    </source>
</reference>
<evidence type="ECO:0000313" key="2">
    <source>
        <dbReference type="EMBL" id="KZP07673.1"/>
    </source>
</evidence>
<dbReference type="AlphaFoldDB" id="A0A165WJ70"/>
<name>A0A165WJ70_9AGAM</name>
<organism evidence="2 3">
    <name type="scientific">Athelia psychrophila</name>
    <dbReference type="NCBI Taxonomy" id="1759441"/>
    <lineage>
        <taxon>Eukaryota</taxon>
        <taxon>Fungi</taxon>
        <taxon>Dikarya</taxon>
        <taxon>Basidiomycota</taxon>
        <taxon>Agaricomycotina</taxon>
        <taxon>Agaricomycetes</taxon>
        <taxon>Agaricomycetidae</taxon>
        <taxon>Atheliales</taxon>
        <taxon>Atheliaceae</taxon>
        <taxon>Athelia</taxon>
    </lineage>
</organism>